<evidence type="ECO:0000256" key="1">
    <source>
        <dbReference type="ARBA" id="ARBA00004651"/>
    </source>
</evidence>
<dbReference type="Pfam" id="PF02687">
    <property type="entry name" value="FtsX"/>
    <property type="match status" value="1"/>
</dbReference>
<keyword evidence="3" id="KW-1003">Cell membrane</keyword>
<gene>
    <name evidence="9" type="ORF">ICW73_00755</name>
</gene>
<organism evidence="9 10">
    <name type="scientific">Buchnera aphidicola</name>
    <name type="common">Pentalonia nigronervosa</name>
    <dbReference type="NCBI Taxonomy" id="1309793"/>
    <lineage>
        <taxon>Bacteria</taxon>
        <taxon>Pseudomonadati</taxon>
        <taxon>Pseudomonadota</taxon>
        <taxon>Gammaproteobacteria</taxon>
        <taxon>Enterobacterales</taxon>
        <taxon>Erwiniaceae</taxon>
        <taxon>Buchnera</taxon>
    </lineage>
</organism>
<proteinExistence type="inferred from homology"/>
<evidence type="ECO:0000256" key="2">
    <source>
        <dbReference type="ARBA" id="ARBA00005236"/>
    </source>
</evidence>
<dbReference type="AlphaFoldDB" id="A0A7H1AZT1"/>
<feature type="transmembrane region" description="Helical" evidence="7">
    <location>
        <begin position="372"/>
        <end position="392"/>
    </location>
</feature>
<keyword evidence="5 7" id="KW-1133">Transmembrane helix</keyword>
<evidence type="ECO:0000256" key="5">
    <source>
        <dbReference type="ARBA" id="ARBA00022989"/>
    </source>
</evidence>
<keyword evidence="6 7" id="KW-0472">Membrane</keyword>
<evidence type="ECO:0000313" key="10">
    <source>
        <dbReference type="Proteomes" id="UP000516346"/>
    </source>
</evidence>
<evidence type="ECO:0000313" key="9">
    <source>
        <dbReference type="EMBL" id="QNS01986.1"/>
    </source>
</evidence>
<reference evidence="9 10" key="1">
    <citation type="submission" date="2020-09" db="EMBL/GenBank/DDBJ databases">
        <title>Genome sequence of the banana aphid, Pentalonia nigronervosa Coquerel (Hemiptera: Aphididae) and its symbionts.</title>
        <authorList>
            <person name="Mathers T.C."/>
            <person name="Mugford S.T."/>
            <person name="Hogenhout S.A."/>
            <person name="Tripathi L."/>
        </authorList>
    </citation>
    <scope>NUCLEOTIDE SEQUENCE [LARGE SCALE GENOMIC DNA]</scope>
    <source>
        <strain evidence="9">Ba4</strain>
    </source>
</reference>
<feature type="transmembrane region" description="Helical" evidence="7">
    <location>
        <begin position="322"/>
        <end position="340"/>
    </location>
</feature>
<dbReference type="InterPro" id="IPR051447">
    <property type="entry name" value="Lipoprotein-release_system"/>
</dbReference>
<evidence type="ECO:0000256" key="7">
    <source>
        <dbReference type="SAM" id="Phobius"/>
    </source>
</evidence>
<feature type="transmembrane region" description="Helical" evidence="7">
    <location>
        <begin position="265"/>
        <end position="291"/>
    </location>
</feature>
<dbReference type="PANTHER" id="PTHR30489:SF0">
    <property type="entry name" value="LIPOPROTEIN-RELEASING SYSTEM TRANSMEMBRANE PROTEIN LOLE"/>
    <property type="match status" value="1"/>
</dbReference>
<name>A0A7H1AZT1_9GAMM</name>
<evidence type="ECO:0000256" key="3">
    <source>
        <dbReference type="ARBA" id="ARBA00022475"/>
    </source>
</evidence>
<keyword evidence="4 7" id="KW-0812">Transmembrane</keyword>
<dbReference type="InterPro" id="IPR003838">
    <property type="entry name" value="ABC3_permease_C"/>
</dbReference>
<evidence type="ECO:0000256" key="6">
    <source>
        <dbReference type="ARBA" id="ARBA00023136"/>
    </source>
</evidence>
<comment type="similarity">
    <text evidence="2">Belongs to the ABC-4 integral membrane protein family. LolC/E subfamily.</text>
</comment>
<evidence type="ECO:0000259" key="8">
    <source>
        <dbReference type="Pfam" id="PF02687"/>
    </source>
</evidence>
<dbReference type="EMBL" id="CP061275">
    <property type="protein sequence ID" value="QNS01986.1"/>
    <property type="molecule type" value="Genomic_DNA"/>
</dbReference>
<feature type="transmembrane region" description="Helical" evidence="7">
    <location>
        <begin position="20"/>
        <end position="44"/>
    </location>
</feature>
<dbReference type="GO" id="GO:0098797">
    <property type="term" value="C:plasma membrane protein complex"/>
    <property type="evidence" value="ECO:0007669"/>
    <property type="project" value="TreeGrafter"/>
</dbReference>
<evidence type="ECO:0000256" key="4">
    <source>
        <dbReference type="ARBA" id="ARBA00022692"/>
    </source>
</evidence>
<dbReference type="PANTHER" id="PTHR30489">
    <property type="entry name" value="LIPOPROTEIN-RELEASING SYSTEM TRANSMEMBRANE PROTEIN LOLE"/>
    <property type="match status" value="1"/>
</dbReference>
<comment type="subcellular location">
    <subcellularLocation>
        <location evidence="1">Cell membrane</location>
        <topology evidence="1">Multi-pass membrane protein</topology>
    </subcellularLocation>
</comment>
<accession>A0A7H1AZT1</accession>
<dbReference type="Proteomes" id="UP000516346">
    <property type="component" value="Chromosome"/>
</dbReference>
<dbReference type="GO" id="GO:0044874">
    <property type="term" value="P:lipoprotein localization to outer membrane"/>
    <property type="evidence" value="ECO:0007669"/>
    <property type="project" value="TreeGrafter"/>
</dbReference>
<feature type="domain" description="ABC3 transporter permease C-terminal" evidence="8">
    <location>
        <begin position="269"/>
        <end position="402"/>
    </location>
</feature>
<protein>
    <submittedName>
        <fullName evidence="9">FtsX-like permease family protein</fullName>
    </submittedName>
</protein>
<sequence length="407" mass="47965">MNFLPILIAKRFRIIKNSIFFISVLSNFGVSFSIFVLIISFSMLNSFKESINTTILSSIPHGIIQIPNQSFLNWKDIVKKLQFSSDIMYAEPYIVHDGLLVKNRKIKLINIKSFYYQKYLKKNFRHHINQNNITGNRKGNYRIIISSDLSKYFSIKENDWIHLIFLHSKKKSKDFSLKYFSLQVQSIFHEHGLLDSNTVFLPFNFFKKFFNVNNNIKTIELHMFHPLDSDNVLKKIKKEINSPIFSYNWIQVYKNIYQNIKTIKMIIYFTLLLLIIISCFSIVSILITTIFRKTKEIAILRSIGASNFLIQTIFLYHGLSYIIFGNVIGILISTITILNYSKIMFILKTYFKNNILFDSVYYYNFISLKLDFLDIVFIFISTVIIGIIVNWYPAYYASKIHPNKILK</sequence>